<gene>
    <name evidence="1" type="ORF">BV133_3410</name>
</gene>
<name>A0A182D724_BLAVI</name>
<organism evidence="1">
    <name type="scientific">Blastochloris viridis</name>
    <name type="common">Rhodopseudomonas viridis</name>
    <dbReference type="NCBI Taxonomy" id="1079"/>
    <lineage>
        <taxon>Bacteria</taxon>
        <taxon>Pseudomonadati</taxon>
        <taxon>Pseudomonadota</taxon>
        <taxon>Alphaproteobacteria</taxon>
        <taxon>Hyphomicrobiales</taxon>
        <taxon>Blastochloridaceae</taxon>
        <taxon>Blastochloris</taxon>
    </lineage>
</organism>
<protein>
    <submittedName>
        <fullName evidence="1">Uncharacterized protein</fullName>
    </submittedName>
</protein>
<proteinExistence type="predicted"/>
<dbReference type="EMBL" id="AP014854">
    <property type="protein sequence ID" value="BAS01004.1"/>
    <property type="molecule type" value="Genomic_DNA"/>
</dbReference>
<accession>A0A182D724</accession>
<sequence length="90" mass="10737">MLPTPPPALRSGRCHKLNHLIFFKQPHEHLDDADYQPEVGLLYISWRRFYFDATHNRTDAPRVHVEISDRFACHPQPRRSMQKWRIVGFS</sequence>
<reference evidence="1" key="1">
    <citation type="journal article" date="2015" name="Genome Announc.">
        <title>Complete Genome Sequence of the Bacteriochlorophyll b-Producing Photosynthetic Bacterium Blastochloris viridis.</title>
        <authorList>
            <person name="Tsukatani Y."/>
            <person name="Hirose Y."/>
            <person name="Harada J."/>
            <person name="Misawa N."/>
            <person name="Mori K."/>
            <person name="Inoue K."/>
            <person name="Tamiaki H."/>
        </authorList>
    </citation>
    <scope>NUCLEOTIDE SEQUENCE [LARGE SCALE GENOMIC DNA]</scope>
    <source>
        <strain evidence="1">DSM 133</strain>
    </source>
</reference>
<evidence type="ECO:0000313" key="1">
    <source>
        <dbReference type="EMBL" id="BAS01004.1"/>
    </source>
</evidence>
<dbReference type="AlphaFoldDB" id="A0A182D724"/>